<dbReference type="Pfam" id="PF01323">
    <property type="entry name" value="DSBA"/>
    <property type="match status" value="1"/>
</dbReference>
<reference evidence="8" key="1">
    <citation type="journal article" date="2019" name="Int. J. Syst. Evol. Microbiol.">
        <title>The Global Catalogue of Microorganisms (GCM) 10K type strain sequencing project: providing services to taxonomists for standard genome sequencing and annotation.</title>
        <authorList>
            <consortium name="The Broad Institute Genomics Platform"/>
            <consortium name="The Broad Institute Genome Sequencing Center for Infectious Disease"/>
            <person name="Wu L."/>
            <person name="Ma J."/>
        </authorList>
    </citation>
    <scope>NUCLEOTIDE SEQUENCE [LARGE SCALE GENOMIC DNA]</scope>
    <source>
        <strain evidence="8">KCTC 42443</strain>
    </source>
</reference>
<feature type="chain" id="PRO_5045551647" evidence="5">
    <location>
        <begin position="24"/>
        <end position="252"/>
    </location>
</feature>
<dbReference type="Gene3D" id="3.40.30.10">
    <property type="entry name" value="Glutaredoxin"/>
    <property type="match status" value="1"/>
</dbReference>
<keyword evidence="3" id="KW-1015">Disulfide bond</keyword>
<dbReference type="CDD" id="cd03023">
    <property type="entry name" value="DsbA_Com1_like"/>
    <property type="match status" value="1"/>
</dbReference>
<comment type="caution">
    <text evidence="7">The sequence shown here is derived from an EMBL/GenBank/DDBJ whole genome shotgun (WGS) entry which is preliminary data.</text>
</comment>
<evidence type="ECO:0000256" key="3">
    <source>
        <dbReference type="ARBA" id="ARBA00023157"/>
    </source>
</evidence>
<dbReference type="Proteomes" id="UP000609802">
    <property type="component" value="Unassembled WGS sequence"/>
</dbReference>
<keyword evidence="1 5" id="KW-0732">Signal</keyword>
<gene>
    <name evidence="7" type="ORF">GCM10016455_02040</name>
</gene>
<evidence type="ECO:0000256" key="1">
    <source>
        <dbReference type="ARBA" id="ARBA00022729"/>
    </source>
</evidence>
<dbReference type="InterPro" id="IPR041205">
    <property type="entry name" value="ScsC_N"/>
</dbReference>
<protein>
    <submittedName>
        <fullName evidence="7">DSBA oxidoreductase</fullName>
    </submittedName>
</protein>
<dbReference type="InterPro" id="IPR001853">
    <property type="entry name" value="DSBA-like_thioredoxin_dom"/>
</dbReference>
<evidence type="ECO:0000313" key="8">
    <source>
        <dbReference type="Proteomes" id="UP000609802"/>
    </source>
</evidence>
<evidence type="ECO:0000256" key="4">
    <source>
        <dbReference type="ARBA" id="ARBA00023284"/>
    </source>
</evidence>
<evidence type="ECO:0000256" key="5">
    <source>
        <dbReference type="SAM" id="SignalP"/>
    </source>
</evidence>
<keyword evidence="8" id="KW-1185">Reference proteome</keyword>
<feature type="signal peptide" evidence="5">
    <location>
        <begin position="1"/>
        <end position="23"/>
    </location>
</feature>
<dbReference type="PANTHER" id="PTHR13887:SF14">
    <property type="entry name" value="DISULFIDE BOND FORMATION PROTEIN D"/>
    <property type="match status" value="1"/>
</dbReference>
<sequence>MNFLRPLALTSALTFAMALPGTALDLTSMTDDERNAFRDEIRAYLLDNPEVLMEAIGVLEQRQAEAQDAMDADLVKVNADALFNDGFSHVSGNPDGDITIVEFVDYQCGYCRKSYDVLQELLEKDTGVRLILKEFPILSEASMLSARFAISGQLLAGEDAYAKLHDALITLRGPVTTESLIALGDELGLDGQAIADGMDAPEVDRVLAENRALGQRLQITGTPAFVMHDTMARGYMPLEQMEQIIAEKREDS</sequence>
<organism evidence="7 8">
    <name type="scientific">Aliiroseovarius zhejiangensis</name>
    <dbReference type="NCBI Taxonomy" id="1632025"/>
    <lineage>
        <taxon>Bacteria</taxon>
        <taxon>Pseudomonadati</taxon>
        <taxon>Pseudomonadota</taxon>
        <taxon>Alphaproteobacteria</taxon>
        <taxon>Rhodobacterales</taxon>
        <taxon>Paracoccaceae</taxon>
        <taxon>Aliiroseovarius</taxon>
    </lineage>
</organism>
<name>A0ABQ3IK21_9RHOB</name>
<dbReference type="InterPro" id="IPR013766">
    <property type="entry name" value="Thioredoxin_domain"/>
</dbReference>
<dbReference type="InterPro" id="IPR036249">
    <property type="entry name" value="Thioredoxin-like_sf"/>
</dbReference>
<keyword evidence="2" id="KW-0560">Oxidoreductase</keyword>
<dbReference type="PROSITE" id="PS51352">
    <property type="entry name" value="THIOREDOXIN_2"/>
    <property type="match status" value="1"/>
</dbReference>
<evidence type="ECO:0000256" key="2">
    <source>
        <dbReference type="ARBA" id="ARBA00023002"/>
    </source>
</evidence>
<dbReference type="Pfam" id="PF18312">
    <property type="entry name" value="ScsC_N"/>
    <property type="match status" value="1"/>
</dbReference>
<keyword evidence="4" id="KW-0676">Redox-active center</keyword>
<proteinExistence type="predicted"/>
<dbReference type="SUPFAM" id="SSF52833">
    <property type="entry name" value="Thioredoxin-like"/>
    <property type="match status" value="1"/>
</dbReference>
<dbReference type="EMBL" id="BNCH01000001">
    <property type="protein sequence ID" value="GHE86175.1"/>
    <property type="molecule type" value="Genomic_DNA"/>
</dbReference>
<evidence type="ECO:0000259" key="6">
    <source>
        <dbReference type="PROSITE" id="PS51352"/>
    </source>
</evidence>
<dbReference type="PANTHER" id="PTHR13887">
    <property type="entry name" value="GLUTATHIONE S-TRANSFERASE KAPPA"/>
    <property type="match status" value="1"/>
</dbReference>
<feature type="domain" description="Thioredoxin" evidence="6">
    <location>
        <begin position="63"/>
        <end position="250"/>
    </location>
</feature>
<accession>A0ABQ3IK21</accession>
<evidence type="ECO:0000313" key="7">
    <source>
        <dbReference type="EMBL" id="GHE86175.1"/>
    </source>
</evidence>
<dbReference type="RefSeq" id="WP_191284618.1">
    <property type="nucleotide sequence ID" value="NZ_BNCH01000001.1"/>
</dbReference>